<dbReference type="SUPFAM" id="SSF47240">
    <property type="entry name" value="Ferritin-like"/>
    <property type="match status" value="1"/>
</dbReference>
<dbReference type="RefSeq" id="WP_225817320.1">
    <property type="nucleotide sequence ID" value="NZ_BAAAWF010000083.1"/>
</dbReference>
<dbReference type="AlphaFoldDB" id="A0A7W9PRF7"/>
<dbReference type="Pfam" id="PF12902">
    <property type="entry name" value="Ferritin-like"/>
    <property type="match status" value="1"/>
</dbReference>
<evidence type="ECO:0000313" key="4">
    <source>
        <dbReference type="Proteomes" id="UP000585836"/>
    </source>
</evidence>
<feature type="coiled-coil region" evidence="1">
    <location>
        <begin position="312"/>
        <end position="339"/>
    </location>
</feature>
<gene>
    <name evidence="3" type="ORF">FHS34_001927</name>
</gene>
<reference evidence="3 4" key="1">
    <citation type="submission" date="2020-08" db="EMBL/GenBank/DDBJ databases">
        <title>Genomic Encyclopedia of Type Strains, Phase III (KMG-III): the genomes of soil and plant-associated and newly described type strains.</title>
        <authorList>
            <person name="Whitman W."/>
        </authorList>
    </citation>
    <scope>NUCLEOTIDE SEQUENCE [LARGE SCALE GENOMIC DNA]</scope>
    <source>
        <strain evidence="3 4">CECT 3313</strain>
    </source>
</reference>
<dbReference type="InterPro" id="IPR026820">
    <property type="entry name" value="VioB/RebD_dom"/>
</dbReference>
<evidence type="ECO:0000259" key="2">
    <source>
        <dbReference type="Pfam" id="PF12902"/>
    </source>
</evidence>
<dbReference type="Proteomes" id="UP000585836">
    <property type="component" value="Unassembled WGS sequence"/>
</dbReference>
<dbReference type="PANTHER" id="PTHR34400">
    <property type="match status" value="1"/>
</dbReference>
<accession>A0A7W9PRF7</accession>
<organism evidence="3 4">
    <name type="scientific">Streptomyces echinatus</name>
    <dbReference type="NCBI Taxonomy" id="67293"/>
    <lineage>
        <taxon>Bacteria</taxon>
        <taxon>Bacillati</taxon>
        <taxon>Actinomycetota</taxon>
        <taxon>Actinomycetes</taxon>
        <taxon>Kitasatosporales</taxon>
        <taxon>Streptomycetaceae</taxon>
        <taxon>Streptomyces</taxon>
    </lineage>
</organism>
<evidence type="ECO:0000256" key="1">
    <source>
        <dbReference type="SAM" id="Coils"/>
    </source>
</evidence>
<dbReference type="PANTHER" id="PTHR34400:SF4">
    <property type="entry name" value="MEMBRANE PROTEIN"/>
    <property type="match status" value="1"/>
</dbReference>
<comment type="caution">
    <text evidence="3">The sequence shown here is derived from an EMBL/GenBank/DDBJ whole genome shotgun (WGS) entry which is preliminary data.</text>
</comment>
<feature type="domain" description="Iminophenyl-pyruvate dimer synthase" evidence="2">
    <location>
        <begin position="32"/>
        <end position="235"/>
    </location>
</feature>
<evidence type="ECO:0000313" key="3">
    <source>
        <dbReference type="EMBL" id="MBB5926471.1"/>
    </source>
</evidence>
<keyword evidence="4" id="KW-1185">Reference proteome</keyword>
<keyword evidence="1" id="KW-0175">Coiled coil</keyword>
<protein>
    <submittedName>
        <fullName evidence="3">Rubrerythrin</fullName>
    </submittedName>
</protein>
<dbReference type="Gene3D" id="1.20.1260.10">
    <property type="match status" value="1"/>
</dbReference>
<dbReference type="InterPro" id="IPR009078">
    <property type="entry name" value="Ferritin-like_SF"/>
</dbReference>
<name>A0A7W9PRF7_9ACTN</name>
<proteinExistence type="predicted"/>
<dbReference type="InterPro" id="IPR012347">
    <property type="entry name" value="Ferritin-like"/>
</dbReference>
<sequence length="358" mass="39991">MTQALAYESKAIVALMGQPEPQRNGKWLQDALQQAIMLELATLPPYLCGLWSIKEPARDQAVYDAIKAIVMDEMSHMGLVCNMLTTIGGSPRIDHADLVPKYPGHLPGGVRPQICVSLSGLTRASLDMYCQIERPEDPVAEFEEPGESIGAFYSAIRQAFKQNADLIQGHRQVEKAMEEDYGLGNSLVRLSTPKAVDDAIQVIMEQGEGSHSSPRNRYFGREGELAHYYEFRQILQGKKLVEVPTAPEGWAYEGDPIVMPDAFRMGTVPRGGWAQEPAYRPSAELQDHLTKFNRLYSELLGWLERTWQTDDQQAANDALDQAERRMRKLGLAARALMQHELPDGSGQTYGPEFLYIPA</sequence>
<dbReference type="EMBL" id="JACHJK010000003">
    <property type="protein sequence ID" value="MBB5926471.1"/>
    <property type="molecule type" value="Genomic_DNA"/>
</dbReference>